<dbReference type="InterPro" id="IPR011989">
    <property type="entry name" value="ARM-like"/>
</dbReference>
<dbReference type="Gene3D" id="2.170.270.10">
    <property type="entry name" value="SET domain"/>
    <property type="match status" value="1"/>
</dbReference>
<evidence type="ECO:0000259" key="9">
    <source>
        <dbReference type="PROSITE" id="PS50166"/>
    </source>
</evidence>
<accession>A0AAW0TLE6</accession>
<evidence type="ECO:0000256" key="3">
    <source>
        <dbReference type="ARBA" id="ARBA00022448"/>
    </source>
</evidence>
<keyword evidence="3" id="KW-0813">Transport</keyword>
<dbReference type="PANTHER" id="PTHR10527">
    <property type="entry name" value="IMPORTIN BETA"/>
    <property type="match status" value="1"/>
</dbReference>
<dbReference type="Pfam" id="PF18829">
    <property type="entry name" value="Importin_rep_6"/>
    <property type="match status" value="1"/>
</dbReference>
<gene>
    <name evidence="10" type="ORF">O3P69_020507</name>
</gene>
<dbReference type="GO" id="GO:0031267">
    <property type="term" value="F:small GTPase binding"/>
    <property type="evidence" value="ECO:0007669"/>
    <property type="project" value="InterPro"/>
</dbReference>
<dbReference type="SMART" id="SM01349">
    <property type="entry name" value="TOG"/>
    <property type="match status" value="1"/>
</dbReference>
<dbReference type="Pfam" id="PF18808">
    <property type="entry name" value="Importin_rep_4"/>
    <property type="match status" value="1"/>
</dbReference>
<reference evidence="10 11" key="1">
    <citation type="submission" date="2023-03" db="EMBL/GenBank/DDBJ databases">
        <title>High-quality genome of Scylla paramamosain provides insights in environmental adaptation.</title>
        <authorList>
            <person name="Zhang L."/>
        </authorList>
    </citation>
    <scope>NUCLEOTIDE SEQUENCE [LARGE SCALE GENOMIC DNA]</scope>
    <source>
        <strain evidence="10">LZ_2023a</strain>
        <tissue evidence="10">Muscle</tissue>
    </source>
</reference>
<evidence type="ECO:0000313" key="10">
    <source>
        <dbReference type="EMBL" id="KAK8388564.1"/>
    </source>
</evidence>
<feature type="compositionally biased region" description="Acidic residues" evidence="8">
    <location>
        <begin position="317"/>
        <end position="332"/>
    </location>
</feature>
<dbReference type="SUPFAM" id="SSF48371">
    <property type="entry name" value="ARM repeat"/>
    <property type="match status" value="2"/>
</dbReference>
<dbReference type="Gene3D" id="6.10.140.2220">
    <property type="match status" value="1"/>
</dbReference>
<dbReference type="EMBL" id="JARAKH010000028">
    <property type="protein sequence ID" value="KAK8388564.1"/>
    <property type="molecule type" value="Genomic_DNA"/>
</dbReference>
<dbReference type="Proteomes" id="UP001487740">
    <property type="component" value="Unassembled WGS sequence"/>
</dbReference>
<protein>
    <recommendedName>
        <fullName evidence="9">Importin N-terminal domain-containing protein</fullName>
    </recommendedName>
</protein>
<dbReference type="InterPro" id="IPR058584">
    <property type="entry name" value="IMB1_TNPO1-like_TPR"/>
</dbReference>
<dbReference type="Gene3D" id="1.25.10.10">
    <property type="entry name" value="Leucine-rich Repeat Variant"/>
    <property type="match status" value="1"/>
</dbReference>
<dbReference type="SUPFAM" id="SSF82199">
    <property type="entry name" value="SET domain"/>
    <property type="match status" value="1"/>
</dbReference>
<dbReference type="InterPro" id="IPR041389">
    <property type="entry name" value="Importin_rep_6"/>
</dbReference>
<keyword evidence="6" id="KW-0653">Protein transport</keyword>
<dbReference type="Pfam" id="PF25780">
    <property type="entry name" value="TPR_IPO5"/>
    <property type="match status" value="1"/>
</dbReference>
<dbReference type="Pfam" id="PF03810">
    <property type="entry name" value="IBN_N"/>
    <property type="match status" value="1"/>
</dbReference>
<dbReference type="GO" id="GO:0005737">
    <property type="term" value="C:cytoplasm"/>
    <property type="evidence" value="ECO:0007669"/>
    <property type="project" value="UniProtKB-SubCell"/>
</dbReference>
<evidence type="ECO:0000256" key="7">
    <source>
        <dbReference type="ARBA" id="ARBA00023242"/>
    </source>
</evidence>
<dbReference type="SUPFAM" id="SSF48452">
    <property type="entry name" value="TPR-like"/>
    <property type="match status" value="1"/>
</dbReference>
<proteinExistence type="predicted"/>
<keyword evidence="7" id="KW-0539">Nucleus</keyword>
<evidence type="ECO:0000256" key="8">
    <source>
        <dbReference type="SAM" id="MobiDB-lite"/>
    </source>
</evidence>
<evidence type="ECO:0000256" key="6">
    <source>
        <dbReference type="ARBA" id="ARBA00022927"/>
    </source>
</evidence>
<dbReference type="InterPro" id="IPR016024">
    <property type="entry name" value="ARM-type_fold"/>
</dbReference>
<comment type="subcellular location">
    <subcellularLocation>
        <location evidence="2">Cytoplasm</location>
    </subcellularLocation>
    <subcellularLocation>
        <location evidence="1">Nucleus</location>
    </subcellularLocation>
</comment>
<evidence type="ECO:0000256" key="5">
    <source>
        <dbReference type="ARBA" id="ARBA00022737"/>
    </source>
</evidence>
<evidence type="ECO:0000256" key="4">
    <source>
        <dbReference type="ARBA" id="ARBA00022490"/>
    </source>
</evidence>
<dbReference type="GO" id="GO:0006606">
    <property type="term" value="P:protein import into nucleus"/>
    <property type="evidence" value="ECO:0007669"/>
    <property type="project" value="InterPro"/>
</dbReference>
<keyword evidence="4" id="KW-0963">Cytoplasm</keyword>
<feature type="domain" description="Importin N-terminal" evidence="9">
    <location>
        <begin position="26"/>
        <end position="96"/>
    </location>
</feature>
<dbReference type="InterPro" id="IPR034085">
    <property type="entry name" value="TOG"/>
</dbReference>
<dbReference type="Gene3D" id="1.25.40.10">
    <property type="entry name" value="Tetratricopeptide repeat domain"/>
    <property type="match status" value="1"/>
</dbReference>
<dbReference type="InterPro" id="IPR011990">
    <property type="entry name" value="TPR-like_helical_dom_sf"/>
</dbReference>
<evidence type="ECO:0000313" key="11">
    <source>
        <dbReference type="Proteomes" id="UP001487740"/>
    </source>
</evidence>
<dbReference type="SUPFAM" id="SSF144232">
    <property type="entry name" value="HIT/MYND zinc finger-like"/>
    <property type="match status" value="1"/>
</dbReference>
<evidence type="ECO:0000256" key="2">
    <source>
        <dbReference type="ARBA" id="ARBA00004496"/>
    </source>
</evidence>
<dbReference type="InterPro" id="IPR001494">
    <property type="entry name" value="Importin-beta_N"/>
</dbReference>
<dbReference type="Pfam" id="PF13513">
    <property type="entry name" value="HEAT_EZ"/>
    <property type="match status" value="1"/>
</dbReference>
<dbReference type="InterPro" id="IPR057672">
    <property type="entry name" value="TPR_IPO4/5"/>
</dbReference>
<dbReference type="InterPro" id="IPR040122">
    <property type="entry name" value="Importin_beta"/>
</dbReference>
<keyword evidence="11" id="KW-1185">Reference proteome</keyword>
<dbReference type="GO" id="GO:0005634">
    <property type="term" value="C:nucleus"/>
    <property type="evidence" value="ECO:0007669"/>
    <property type="project" value="UniProtKB-SubCell"/>
</dbReference>
<dbReference type="InterPro" id="IPR046341">
    <property type="entry name" value="SET_dom_sf"/>
</dbReference>
<dbReference type="Pfam" id="PF25574">
    <property type="entry name" value="TPR_IMB1"/>
    <property type="match status" value="1"/>
</dbReference>
<feature type="region of interest" description="Disordered" evidence="8">
    <location>
        <begin position="317"/>
        <end position="337"/>
    </location>
</feature>
<dbReference type="InterPro" id="IPR041653">
    <property type="entry name" value="Importin_rep_4"/>
</dbReference>
<organism evidence="10 11">
    <name type="scientific">Scylla paramamosain</name>
    <name type="common">Mud crab</name>
    <dbReference type="NCBI Taxonomy" id="85552"/>
    <lineage>
        <taxon>Eukaryota</taxon>
        <taxon>Metazoa</taxon>
        <taxon>Ecdysozoa</taxon>
        <taxon>Arthropoda</taxon>
        <taxon>Crustacea</taxon>
        <taxon>Multicrustacea</taxon>
        <taxon>Malacostraca</taxon>
        <taxon>Eumalacostraca</taxon>
        <taxon>Eucarida</taxon>
        <taxon>Decapoda</taxon>
        <taxon>Pleocyemata</taxon>
        <taxon>Brachyura</taxon>
        <taxon>Eubrachyura</taxon>
        <taxon>Portunoidea</taxon>
        <taxon>Portunidae</taxon>
        <taxon>Portuninae</taxon>
        <taxon>Scylla</taxon>
    </lineage>
</organism>
<dbReference type="GO" id="GO:0000226">
    <property type="term" value="P:microtubule cytoskeleton organization"/>
    <property type="evidence" value="ECO:0007669"/>
    <property type="project" value="UniProtKB-ARBA"/>
</dbReference>
<keyword evidence="5" id="KW-0677">Repeat</keyword>
<sequence length="1807" mass="199778">MAGDQEQFQQLLTGLLNVDNKVRQQAENTYDQIASETKFQLLLANVVNKSASEDARAMAAVLLRRLLTTSFDEVFPTLPPDSQSQVRAQLLASVQQEEDSNMRKKLCDIIGELAHNMIDDEGNNKWPEFLQFLFESACSPTIPHKEVALTLFSLVPGVFGNQQQQHLGMIKAMLTSSLADSANPPVQALAVKATAAFILLHDNEPNIQRNFADLLTPFLQIIAASIEVGDDDALLKCLVDLAESCPKFLRPQVETILQLAIKALQDPNVGDSWKHLLLEVVVTLAETAPAMVRKAGAKYMNSLIPLMLNMMTDLEDEEDWSVSDEQAEEDNDSNSVVAESSLDRLACGLGGKTVLPHINATLSQMLQSDNWKCRHAALMAISAVGEGCHKQMEVMLPQIVEAVIGFLQDPHPRVRYAACNAIGQMATDFAPVFQKKFHESVVPGLLHVMDDGVNPRVQAHAGAALVNFSEVCPKNILTNYLPTIIAKLESILAAKFKELMECGTKLVLEQVVTTIASVADTAEEKFVEYYDRFIPCLMYIIENANSTELRLLRGKTIECVSLIGLAVGAEKFLTDAGKMMDLLLNAQTNQDDMADDDPQVSYLISAWARICKIMGKRFEPYLPLVMGPVLKTASLKPEVALLDNEDMSAVDGDDDWQFVSIGEQQNFGIRTAGLEEKATACQMLVCYARELKDGFADYTEQVVKLMVPMLKFYFHDGVRTAAAESLPFLLECAKIKGPQYLAEMWQYMCPELLKAIETEPESEVLSEHMYAMAKCIEVLGMGCLSNEQINELIRILDKSLKEHFERAVKRQEQRKDEDYDEVVEEQLLDEDDEDVYVLSKVADITHALFAAYGQLFFPYFDIILPHITKLLGSNRPWPDHQWGLCIFDDVIEYGGPACDKYTDHFLQAMLAFLSDKQGEVRQAAAYGCGVLGQFAGPAFAQVCAQAIPRLVQVIQDADSRNEVNLNPTENAIAAVTKILKYNASAVNVDEVIPLWLSWLPVWEDTDEAPHVYGYLCDLIDNNHPLVLGPNNANLPRLMVIFSEAFKREAVEKDAEVTKRMLNILQRKQTKQIRHWSSSSNIPRELGGSYVTHRIGQRLYETILEIKRRNKRRAYIISSTSEFTITMVEGPSFQDLFANLLSELKNKDKVAYVSGHFSPAHNVDDMFSFLWGLEEAHQLLTPRIIRAEKSETKAEKLRAEGNKCYQKKLLDKALELYNQSIVFAPHPEIKIEKCSNGKISTTSNERQEDVVSEGQSTSCCTNKEEGYKALALGYANRSAVLYELGQYEKCICDIDYALLHGYPTILHSKLAERKAKCLIALQRINEAKSLIETSLQALDALALDEEKIKSSRANLQSLSQLDKKFIDIHPNTKYKLLFSFENPSPPKLAKCNPTIPSLSRSVDLAFSSTQGRYLVANKDIKPGDVIAVEDAYSKVVHLDSSLHNHCTECLARCLTPLPCPICSKVIFCSAACRMQALASYHGTECDILTSLATLDIGKNSVLACRIISQTTFTQLKNVVPVYFTESAEKPPASLGFDGAGKYMSSDYRTIYHLVGNKQSRSVSDLFKRCAMAFVLVKLLEQSSRFFVDAAGVAFTPSVGDIVLVGSTLFIHMMNLPCNAHSVTEFRININNYQQSVTSEIGCGAYGVMSLTNHSCNPAAARFTFGATEVLKAVSSQTPLSGSVKFMFTALSSAYDWDRKVPRHGEAEQCGRRALALAAGEVLPCVAHQRVLPPPLDQFSPPCTETAETDAGAAGVAEAGVRGDACSQRGCCRCHGRGDATEVAGGAEPYKGEVPGGVQVATVPEGTDG</sequence>
<comment type="caution">
    <text evidence="10">The sequence shown here is derived from an EMBL/GenBank/DDBJ whole genome shotgun (WGS) entry which is preliminary data.</text>
</comment>
<dbReference type="PROSITE" id="PS50166">
    <property type="entry name" value="IMPORTIN_B_NT"/>
    <property type="match status" value="1"/>
</dbReference>
<evidence type="ECO:0000256" key="1">
    <source>
        <dbReference type="ARBA" id="ARBA00004123"/>
    </source>
</evidence>
<name>A0AAW0TLE6_SCYPA</name>
<dbReference type="Gene3D" id="1.10.220.160">
    <property type="match status" value="1"/>
</dbReference>